<dbReference type="Proteomes" id="UP000000311">
    <property type="component" value="Unassembled WGS sequence"/>
</dbReference>
<dbReference type="InParanoid" id="E2A9K0"/>
<feature type="region of interest" description="Disordered" evidence="1">
    <location>
        <begin position="92"/>
        <end position="113"/>
    </location>
</feature>
<dbReference type="EMBL" id="GL437917">
    <property type="protein sequence ID" value="EFN69890.1"/>
    <property type="molecule type" value="Genomic_DNA"/>
</dbReference>
<feature type="compositionally biased region" description="Basic and acidic residues" evidence="1">
    <location>
        <begin position="44"/>
        <end position="62"/>
    </location>
</feature>
<dbReference type="AlphaFoldDB" id="E2A9K0"/>
<protein>
    <submittedName>
        <fullName evidence="2">Uncharacterized protein</fullName>
    </submittedName>
</protein>
<organism evidence="3">
    <name type="scientific">Camponotus floridanus</name>
    <name type="common">Florida carpenter ant</name>
    <dbReference type="NCBI Taxonomy" id="104421"/>
    <lineage>
        <taxon>Eukaryota</taxon>
        <taxon>Metazoa</taxon>
        <taxon>Ecdysozoa</taxon>
        <taxon>Arthropoda</taxon>
        <taxon>Hexapoda</taxon>
        <taxon>Insecta</taxon>
        <taxon>Pterygota</taxon>
        <taxon>Neoptera</taxon>
        <taxon>Endopterygota</taxon>
        <taxon>Hymenoptera</taxon>
        <taxon>Apocrita</taxon>
        <taxon>Aculeata</taxon>
        <taxon>Formicoidea</taxon>
        <taxon>Formicidae</taxon>
        <taxon>Formicinae</taxon>
        <taxon>Camponotus</taxon>
    </lineage>
</organism>
<keyword evidence="3" id="KW-1185">Reference proteome</keyword>
<name>E2A9K0_CAMFO</name>
<accession>E2A9K0</accession>
<feature type="region of interest" description="Disordered" evidence="1">
    <location>
        <begin position="142"/>
        <end position="168"/>
    </location>
</feature>
<reference evidence="2 3" key="1">
    <citation type="journal article" date="2010" name="Science">
        <title>Genomic comparison of the ants Camponotus floridanus and Harpegnathos saltator.</title>
        <authorList>
            <person name="Bonasio R."/>
            <person name="Zhang G."/>
            <person name="Ye C."/>
            <person name="Mutti N.S."/>
            <person name="Fang X."/>
            <person name="Qin N."/>
            <person name="Donahue G."/>
            <person name="Yang P."/>
            <person name="Li Q."/>
            <person name="Li C."/>
            <person name="Zhang P."/>
            <person name="Huang Z."/>
            <person name="Berger S.L."/>
            <person name="Reinberg D."/>
            <person name="Wang J."/>
            <person name="Liebig J."/>
        </authorList>
    </citation>
    <scope>NUCLEOTIDE SEQUENCE [LARGE SCALE GENOMIC DNA]</scope>
    <source>
        <strain evidence="3">C129</strain>
    </source>
</reference>
<evidence type="ECO:0000313" key="3">
    <source>
        <dbReference type="Proteomes" id="UP000000311"/>
    </source>
</evidence>
<proteinExistence type="predicted"/>
<evidence type="ECO:0000256" key="1">
    <source>
        <dbReference type="SAM" id="MobiDB-lite"/>
    </source>
</evidence>
<sequence>MRERCVSLAAIRTSLPQVHIGHDALSTVTDKKKKKKKDCRRRGFQHDTRRNREKEITGKEHFAKREGHVGYLTPTGFSGISRRNYERQAKISPRATGLGASQDRPFRSPPRPTLASIDISEVMRGGWEGAYMRPENRLHSALSSRAARDEGIEMQRASVLPCDGPDTA</sequence>
<evidence type="ECO:0000313" key="2">
    <source>
        <dbReference type="EMBL" id="EFN69890.1"/>
    </source>
</evidence>
<feature type="region of interest" description="Disordered" evidence="1">
    <location>
        <begin position="27"/>
        <end position="62"/>
    </location>
</feature>
<gene>
    <name evidence="2" type="ORF">EAG_10852</name>
</gene>
<feature type="compositionally biased region" description="Basic residues" evidence="1">
    <location>
        <begin position="31"/>
        <end position="43"/>
    </location>
</feature>